<gene>
    <name evidence="1" type="ORF">ABM428_05570</name>
</gene>
<evidence type="ECO:0000313" key="1">
    <source>
        <dbReference type="EMBL" id="XCF11310.1"/>
    </source>
</evidence>
<dbReference type="RefSeq" id="WP_168592851.1">
    <property type="nucleotide sequence ID" value="NZ_CP159193.1"/>
</dbReference>
<dbReference type="AlphaFoldDB" id="A0AAU8C5L3"/>
<name>A0AAU8C5L3_9RHOB</name>
<dbReference type="EMBL" id="CP159193">
    <property type="protein sequence ID" value="XCF11310.1"/>
    <property type="molecule type" value="Genomic_DNA"/>
</dbReference>
<proteinExistence type="predicted"/>
<organism evidence="1">
    <name type="scientific">Sulfitobacter sp. TCYB15</name>
    <dbReference type="NCBI Taxonomy" id="3229275"/>
    <lineage>
        <taxon>Bacteria</taxon>
        <taxon>Pseudomonadati</taxon>
        <taxon>Pseudomonadota</taxon>
        <taxon>Alphaproteobacteria</taxon>
        <taxon>Rhodobacterales</taxon>
        <taxon>Roseobacteraceae</taxon>
        <taxon>Sulfitobacter</taxon>
    </lineage>
</organism>
<dbReference type="KEGG" id="suly:ABM428_05570"/>
<reference evidence="1" key="2">
    <citation type="submission" date="2024-06" db="EMBL/GenBank/DDBJ databases">
        <authorList>
            <person name="Deng Y."/>
        </authorList>
    </citation>
    <scope>NUCLEOTIDE SEQUENCE</scope>
    <source>
        <strain evidence="1">TCYB15</strain>
    </source>
</reference>
<accession>A0AAU8C5L3</accession>
<sequence>MIDEAKIEAALCGKLCTTQLTEEEFPIWSDRFVEKMCEPIPEEEEKAFFAERRRMAAARGK</sequence>
<protein>
    <submittedName>
        <fullName evidence="1">Uncharacterized protein</fullName>
    </submittedName>
</protein>
<reference evidence="1" key="1">
    <citation type="journal article" date="2020" name="Int. J. Syst. Evol. Microbiol.">
        <title>Notification of changes in taxonomic opinion previously published outside the IJSEM.</title>
        <authorList>
            <person name="Oren A."/>
            <person name="Garrity G."/>
        </authorList>
    </citation>
    <scope>NUCLEOTIDE SEQUENCE</scope>
    <source>
        <strain evidence="1">TCYB15</strain>
    </source>
</reference>